<dbReference type="SUPFAM" id="SSF88946">
    <property type="entry name" value="Sigma2 domain of RNA polymerase sigma factors"/>
    <property type="match status" value="1"/>
</dbReference>
<dbReference type="SUPFAM" id="SSF88659">
    <property type="entry name" value="Sigma3 and sigma4 domains of RNA polymerase sigma factors"/>
    <property type="match status" value="1"/>
</dbReference>
<accession>M7X223</accession>
<dbReference type="STRING" id="1239962.C943_02200"/>
<dbReference type="PANTHER" id="PTHR43133:SF46">
    <property type="entry name" value="RNA POLYMERASE SIGMA-70 FACTOR ECF SUBFAMILY"/>
    <property type="match status" value="1"/>
</dbReference>
<evidence type="ECO:0000313" key="7">
    <source>
        <dbReference type="Proteomes" id="UP000010953"/>
    </source>
</evidence>
<dbReference type="InterPro" id="IPR013249">
    <property type="entry name" value="RNA_pol_sigma70_r4_t2"/>
</dbReference>
<evidence type="ECO:0000313" key="6">
    <source>
        <dbReference type="EMBL" id="EMS31545.1"/>
    </source>
</evidence>
<dbReference type="Pfam" id="PF08281">
    <property type="entry name" value="Sigma70_r4_2"/>
    <property type="match status" value="1"/>
</dbReference>
<dbReference type="GO" id="GO:0006352">
    <property type="term" value="P:DNA-templated transcription initiation"/>
    <property type="evidence" value="ECO:0007669"/>
    <property type="project" value="InterPro"/>
</dbReference>
<dbReference type="Proteomes" id="UP000010953">
    <property type="component" value="Unassembled WGS sequence"/>
</dbReference>
<dbReference type="Gene3D" id="1.10.10.10">
    <property type="entry name" value="Winged helix-like DNA-binding domain superfamily/Winged helix DNA-binding domain"/>
    <property type="match status" value="1"/>
</dbReference>
<dbReference type="Gene3D" id="1.10.1740.10">
    <property type="match status" value="1"/>
</dbReference>
<comment type="similarity">
    <text evidence="1">Belongs to the sigma-70 factor family. ECF subfamily.</text>
</comment>
<name>M7X223_9BACT</name>
<reference evidence="6" key="1">
    <citation type="submission" date="2013-01" db="EMBL/GenBank/DDBJ databases">
        <title>Genome assembly of Mariniradius saccharolyticus AK6.</title>
        <authorList>
            <person name="Vaidya B."/>
            <person name="Khatri I."/>
            <person name="Tanuku N.R.S."/>
            <person name="Subramanian S."/>
            <person name="Pinnaka A."/>
        </authorList>
    </citation>
    <scope>NUCLEOTIDE SEQUENCE [LARGE SCALE GENOMIC DNA]</scope>
    <source>
        <strain evidence="6">AK6</strain>
    </source>
</reference>
<proteinExistence type="inferred from homology"/>
<dbReference type="EMBL" id="AMZY02000019">
    <property type="protein sequence ID" value="EMS31545.1"/>
    <property type="molecule type" value="Genomic_DNA"/>
</dbReference>
<evidence type="ECO:0000256" key="4">
    <source>
        <dbReference type="ARBA" id="ARBA00023163"/>
    </source>
</evidence>
<keyword evidence="3" id="KW-0731">Sigma factor</keyword>
<protein>
    <submittedName>
        <fullName evidence="6">ECF-type RNA polymerase sigma factor</fullName>
    </submittedName>
</protein>
<dbReference type="GO" id="GO:0016987">
    <property type="term" value="F:sigma factor activity"/>
    <property type="evidence" value="ECO:0007669"/>
    <property type="project" value="UniProtKB-KW"/>
</dbReference>
<dbReference type="InterPro" id="IPR013325">
    <property type="entry name" value="RNA_pol_sigma_r2"/>
</dbReference>
<dbReference type="InterPro" id="IPR036388">
    <property type="entry name" value="WH-like_DNA-bd_sf"/>
</dbReference>
<evidence type="ECO:0000256" key="2">
    <source>
        <dbReference type="ARBA" id="ARBA00023015"/>
    </source>
</evidence>
<dbReference type="AlphaFoldDB" id="M7X223"/>
<evidence type="ECO:0000256" key="3">
    <source>
        <dbReference type="ARBA" id="ARBA00023082"/>
    </source>
</evidence>
<dbReference type="InterPro" id="IPR039425">
    <property type="entry name" value="RNA_pol_sigma-70-like"/>
</dbReference>
<gene>
    <name evidence="6" type="ORF">C943_02200</name>
</gene>
<sequence>MESTFYSSEADPDIDVSRAWSMLRTGNMEGLEWLYMNHAEEMFKVGMALVSDRDFVWDCVQDVFVDLWKYHQNLASTDQVRLYLYKSLSNKIKKEIKKHRKEERSVEPREIDSVSAFESHEQAWIRDEQDKSRKNKVALALEKLPLRQREVIHYLFFDNFSYEECSKLLDINLRSVYTLAWKALRSLRKYASVMGFLAFYPLLS</sequence>
<dbReference type="InterPro" id="IPR013324">
    <property type="entry name" value="RNA_pol_sigma_r3/r4-like"/>
</dbReference>
<keyword evidence="4" id="KW-0804">Transcription</keyword>
<organism evidence="6 7">
    <name type="scientific">Mariniradius saccharolyticus AK6</name>
    <dbReference type="NCBI Taxonomy" id="1239962"/>
    <lineage>
        <taxon>Bacteria</taxon>
        <taxon>Pseudomonadati</taxon>
        <taxon>Bacteroidota</taxon>
        <taxon>Cytophagia</taxon>
        <taxon>Cytophagales</taxon>
        <taxon>Cyclobacteriaceae</taxon>
        <taxon>Mariniradius</taxon>
    </lineage>
</organism>
<dbReference type="eggNOG" id="COG1595">
    <property type="taxonomic scope" value="Bacteria"/>
</dbReference>
<evidence type="ECO:0000256" key="1">
    <source>
        <dbReference type="ARBA" id="ARBA00010641"/>
    </source>
</evidence>
<dbReference type="RefSeq" id="WP_008630822.1">
    <property type="nucleotide sequence ID" value="NZ_AMZY02000019.1"/>
</dbReference>
<keyword evidence="2" id="KW-0805">Transcription regulation</keyword>
<dbReference type="PANTHER" id="PTHR43133">
    <property type="entry name" value="RNA POLYMERASE ECF-TYPE SIGMA FACTO"/>
    <property type="match status" value="1"/>
</dbReference>
<comment type="caution">
    <text evidence="6">The sequence shown here is derived from an EMBL/GenBank/DDBJ whole genome shotgun (WGS) entry which is preliminary data.</text>
</comment>
<dbReference type="InParanoid" id="M7X223"/>
<dbReference type="InterPro" id="IPR014284">
    <property type="entry name" value="RNA_pol_sigma-70_dom"/>
</dbReference>
<dbReference type="NCBIfam" id="TIGR02937">
    <property type="entry name" value="sigma70-ECF"/>
    <property type="match status" value="1"/>
</dbReference>
<feature type="domain" description="RNA polymerase sigma factor 70 region 4 type 2" evidence="5">
    <location>
        <begin position="136"/>
        <end position="186"/>
    </location>
</feature>
<keyword evidence="7" id="KW-1185">Reference proteome</keyword>
<dbReference type="GO" id="GO:0003677">
    <property type="term" value="F:DNA binding"/>
    <property type="evidence" value="ECO:0007669"/>
    <property type="project" value="InterPro"/>
</dbReference>
<dbReference type="CDD" id="cd06171">
    <property type="entry name" value="Sigma70_r4"/>
    <property type="match status" value="1"/>
</dbReference>
<evidence type="ECO:0000259" key="5">
    <source>
        <dbReference type="Pfam" id="PF08281"/>
    </source>
</evidence>